<dbReference type="PANTHER" id="PTHR32009:SF160">
    <property type="entry name" value="DISEASE RESISTANCE PROTEIN (TIR-NBS-LRR CLASS)"/>
    <property type="match status" value="1"/>
</dbReference>
<evidence type="ECO:0000259" key="2">
    <source>
        <dbReference type="PROSITE" id="PS50104"/>
    </source>
</evidence>
<dbReference type="SUPFAM" id="SSF52200">
    <property type="entry name" value="Toll/Interleukin receptor TIR domain"/>
    <property type="match status" value="1"/>
</dbReference>
<dbReference type="InterPro" id="IPR035897">
    <property type="entry name" value="Toll_tir_struct_dom_sf"/>
</dbReference>
<dbReference type="PROSITE" id="PS50104">
    <property type="entry name" value="TIR"/>
    <property type="match status" value="1"/>
</dbReference>
<name>A0A2Z6NWZ9_TRISU</name>
<dbReference type="AlphaFoldDB" id="A0A2Z6NWZ9"/>
<dbReference type="GO" id="GO:0007165">
    <property type="term" value="P:signal transduction"/>
    <property type="evidence" value="ECO:0007669"/>
    <property type="project" value="InterPro"/>
</dbReference>
<keyword evidence="1" id="KW-0520">NAD</keyword>
<feature type="domain" description="TIR" evidence="2">
    <location>
        <begin position="7"/>
        <end position="133"/>
    </location>
</feature>
<dbReference type="EMBL" id="DF974252">
    <property type="protein sequence ID" value="GAU46783.1"/>
    <property type="molecule type" value="Genomic_DNA"/>
</dbReference>
<dbReference type="OrthoDB" id="1678688at2759"/>
<gene>
    <name evidence="3" type="ORF">TSUD_351820</name>
</gene>
<organism evidence="3 4">
    <name type="scientific">Trifolium subterraneum</name>
    <name type="common">Subterranean clover</name>
    <dbReference type="NCBI Taxonomy" id="3900"/>
    <lineage>
        <taxon>Eukaryota</taxon>
        <taxon>Viridiplantae</taxon>
        <taxon>Streptophyta</taxon>
        <taxon>Embryophyta</taxon>
        <taxon>Tracheophyta</taxon>
        <taxon>Spermatophyta</taxon>
        <taxon>Magnoliopsida</taxon>
        <taxon>eudicotyledons</taxon>
        <taxon>Gunneridae</taxon>
        <taxon>Pentapetalae</taxon>
        <taxon>rosids</taxon>
        <taxon>fabids</taxon>
        <taxon>Fabales</taxon>
        <taxon>Fabaceae</taxon>
        <taxon>Papilionoideae</taxon>
        <taxon>50 kb inversion clade</taxon>
        <taxon>NPAAA clade</taxon>
        <taxon>Hologalegina</taxon>
        <taxon>IRL clade</taxon>
        <taxon>Trifolieae</taxon>
        <taxon>Trifolium</taxon>
    </lineage>
</organism>
<dbReference type="PANTHER" id="PTHR32009">
    <property type="entry name" value="TMV RESISTANCE PROTEIN N-LIKE"/>
    <property type="match status" value="1"/>
</dbReference>
<reference evidence="4" key="1">
    <citation type="journal article" date="2017" name="Front. Plant Sci.">
        <title>Climate Clever Clovers: New Paradigm to Reduce the Environmental Footprint of Ruminants by Breeding Low Methanogenic Forages Utilizing Haplotype Variation.</title>
        <authorList>
            <person name="Kaur P."/>
            <person name="Appels R."/>
            <person name="Bayer P.E."/>
            <person name="Keeble-Gagnere G."/>
            <person name="Wang J."/>
            <person name="Hirakawa H."/>
            <person name="Shirasawa K."/>
            <person name="Vercoe P."/>
            <person name="Stefanova K."/>
            <person name="Durmic Z."/>
            <person name="Nichols P."/>
            <person name="Revell C."/>
            <person name="Isobe S.N."/>
            <person name="Edwards D."/>
            <person name="Erskine W."/>
        </authorList>
    </citation>
    <scope>NUCLEOTIDE SEQUENCE [LARGE SCALE GENOMIC DNA]</scope>
    <source>
        <strain evidence="4">cv. Daliak</strain>
    </source>
</reference>
<dbReference type="Proteomes" id="UP000242715">
    <property type="component" value="Unassembled WGS sequence"/>
</dbReference>
<protein>
    <recommendedName>
        <fullName evidence="2">TIR domain-containing protein</fullName>
    </recommendedName>
</protein>
<keyword evidence="4" id="KW-1185">Reference proteome</keyword>
<evidence type="ECO:0000313" key="4">
    <source>
        <dbReference type="Proteomes" id="UP000242715"/>
    </source>
</evidence>
<evidence type="ECO:0000313" key="3">
    <source>
        <dbReference type="EMBL" id="GAU46783.1"/>
    </source>
</evidence>
<dbReference type="Gene3D" id="3.40.50.10140">
    <property type="entry name" value="Toll/interleukin-1 receptor homology (TIR) domain"/>
    <property type="match status" value="1"/>
</dbReference>
<dbReference type="SMART" id="SM00255">
    <property type="entry name" value="TIR"/>
    <property type="match status" value="1"/>
</dbReference>
<accession>A0A2Z6NWZ9</accession>
<dbReference type="Pfam" id="PF01582">
    <property type="entry name" value="TIR"/>
    <property type="match status" value="1"/>
</dbReference>
<proteinExistence type="predicted"/>
<evidence type="ECO:0000256" key="1">
    <source>
        <dbReference type="ARBA" id="ARBA00023027"/>
    </source>
</evidence>
<dbReference type="InterPro" id="IPR000157">
    <property type="entry name" value="TIR_dom"/>
</dbReference>
<sequence length="147" mass="16978">MSSSSQRIYDVFLSFREADTGRNFVSHLSQALSNAGIKVYIDNRLDGGTVLELQLLQAIRGSRISILVFSETYGKCRFCLKELEQIMKCRRNVGQIIMPIFYEVDPSDVRHQMGSFGILDLQDTVKKDFREGKRWKWKMNCPIGKVY</sequence>